<evidence type="ECO:0000259" key="8">
    <source>
        <dbReference type="PROSITE" id="PS51998"/>
    </source>
</evidence>
<evidence type="ECO:0000256" key="6">
    <source>
        <dbReference type="ARBA" id="ARBA00023242"/>
    </source>
</evidence>
<proteinExistence type="predicted"/>
<comment type="caution">
    <text evidence="9">The sequence shown here is derived from an EMBL/GenBank/DDBJ whole genome shotgun (WGS) entry which is preliminary data.</text>
</comment>
<feature type="compositionally biased region" description="Acidic residues" evidence="7">
    <location>
        <begin position="457"/>
        <end position="470"/>
    </location>
</feature>
<dbReference type="Pfam" id="PF08766">
    <property type="entry name" value="DEK_C"/>
    <property type="match status" value="1"/>
</dbReference>
<feature type="compositionally biased region" description="Basic and acidic residues" evidence="7">
    <location>
        <begin position="334"/>
        <end position="350"/>
    </location>
</feature>
<accession>A0A835S144</accession>
<evidence type="ECO:0000313" key="9">
    <source>
        <dbReference type="EMBL" id="KAG0495648.1"/>
    </source>
</evidence>
<dbReference type="EMBL" id="JADCNL010000001">
    <property type="protein sequence ID" value="KAG0495648.1"/>
    <property type="molecule type" value="Genomic_DNA"/>
</dbReference>
<evidence type="ECO:0000256" key="5">
    <source>
        <dbReference type="ARBA" id="ARBA00023163"/>
    </source>
</evidence>
<name>A0A835S144_VANPL</name>
<feature type="region of interest" description="Disordered" evidence="7">
    <location>
        <begin position="255"/>
        <end position="403"/>
    </location>
</feature>
<sequence>MASQSLESSAADHASVAEWTPRKRGRPRTAEGLGTGGEKRKAALPLVERSLRERKTVGCYQGRISKSKALVIQQGPGEKLKDIPNVAFKISKGNADGSVRVLHKILFGGQADVHSLKRNILQFSGFVCSQNENKVRLSVKKQLDSYKKDRLLQLCDLLDIYMVKVTSKKEEILDKLLEFLEIPHVTRELVISETKQRLNRRGESEAKEGLCKSLQVEEEDQDYACTTVENEESVEAGKTEDKEDFSPHCHCKADVKQHEQDELESTKNLSNGEQNNEHEQPEAEKNLTAEKVFPPAQPNTNLCPCTGKELGTEDDVISKREEESNGSSGRRKEKTAFTKGSEEIANREAFQKNYDSICSPGSCTRSNAEDKREEKGNGEMASMDIKESKKNVAGMDKAVSVEPSTEQLRAVVIEILKEVDFDVTTLADVFRQLGTHFNSDLMHRKKEIKNLLEEVISETIDDEEYEESNDDKDMRHEEEDEDGENDDD</sequence>
<evidence type="ECO:0000256" key="7">
    <source>
        <dbReference type="SAM" id="MobiDB-lite"/>
    </source>
</evidence>
<keyword evidence="5" id="KW-0804">Transcription</keyword>
<organism evidence="9 10">
    <name type="scientific">Vanilla planifolia</name>
    <name type="common">Vanilla</name>
    <dbReference type="NCBI Taxonomy" id="51239"/>
    <lineage>
        <taxon>Eukaryota</taxon>
        <taxon>Viridiplantae</taxon>
        <taxon>Streptophyta</taxon>
        <taxon>Embryophyta</taxon>
        <taxon>Tracheophyta</taxon>
        <taxon>Spermatophyta</taxon>
        <taxon>Magnoliopsida</taxon>
        <taxon>Liliopsida</taxon>
        <taxon>Asparagales</taxon>
        <taxon>Orchidaceae</taxon>
        <taxon>Vanilloideae</taxon>
        <taxon>Vanilleae</taxon>
        <taxon>Vanilla</taxon>
    </lineage>
</organism>
<feature type="compositionally biased region" description="Basic and acidic residues" evidence="7">
    <location>
        <begin position="235"/>
        <end position="247"/>
    </location>
</feature>
<feature type="region of interest" description="Disordered" evidence="7">
    <location>
        <begin position="228"/>
        <end position="247"/>
    </location>
</feature>
<keyword evidence="2" id="KW-0156">Chromatin regulator</keyword>
<dbReference type="InterPro" id="IPR014876">
    <property type="entry name" value="DEK_C"/>
</dbReference>
<evidence type="ECO:0000313" key="10">
    <source>
        <dbReference type="Proteomes" id="UP000636800"/>
    </source>
</evidence>
<dbReference type="OrthoDB" id="5391403at2759"/>
<reference evidence="9 10" key="1">
    <citation type="journal article" date="2020" name="Nat. Food">
        <title>A phased Vanilla planifolia genome enables genetic improvement of flavour and production.</title>
        <authorList>
            <person name="Hasing T."/>
            <person name="Tang H."/>
            <person name="Brym M."/>
            <person name="Khazi F."/>
            <person name="Huang T."/>
            <person name="Chambers A.H."/>
        </authorList>
    </citation>
    <scope>NUCLEOTIDE SEQUENCE [LARGE SCALE GENOMIC DNA]</scope>
    <source>
        <tissue evidence="9">Leaf</tissue>
    </source>
</reference>
<feature type="compositionally biased region" description="Polar residues" evidence="7">
    <location>
        <begin position="353"/>
        <end position="366"/>
    </location>
</feature>
<dbReference type="FunFam" id="1.10.10.60:FF:000220">
    <property type="entry name" value="DEK domain-containing chromatin associated protein"/>
    <property type="match status" value="1"/>
</dbReference>
<evidence type="ECO:0000256" key="4">
    <source>
        <dbReference type="ARBA" id="ARBA00023125"/>
    </source>
</evidence>
<feature type="compositionally biased region" description="Basic and acidic residues" evidence="7">
    <location>
        <begin position="367"/>
        <end position="377"/>
    </location>
</feature>
<dbReference type="GO" id="GO:0042393">
    <property type="term" value="F:histone binding"/>
    <property type="evidence" value="ECO:0007669"/>
    <property type="project" value="TreeGrafter"/>
</dbReference>
<gene>
    <name evidence="9" type="ORF">HPP92_000339</name>
</gene>
<dbReference type="GO" id="GO:0003677">
    <property type="term" value="F:DNA binding"/>
    <property type="evidence" value="ECO:0007669"/>
    <property type="project" value="UniProtKB-KW"/>
</dbReference>
<evidence type="ECO:0000256" key="3">
    <source>
        <dbReference type="ARBA" id="ARBA00023015"/>
    </source>
</evidence>
<dbReference type="Proteomes" id="UP000636800">
    <property type="component" value="Chromosome 1"/>
</dbReference>
<dbReference type="SUPFAM" id="SSF109715">
    <property type="entry name" value="DEK C-terminal domain"/>
    <property type="match status" value="1"/>
</dbReference>
<dbReference type="Gene3D" id="1.10.10.60">
    <property type="entry name" value="Homeodomain-like"/>
    <property type="match status" value="1"/>
</dbReference>
<feature type="region of interest" description="Disordered" evidence="7">
    <location>
        <begin position="1"/>
        <end position="40"/>
    </location>
</feature>
<feature type="compositionally biased region" description="Acidic residues" evidence="7">
    <location>
        <begin position="478"/>
        <end position="488"/>
    </location>
</feature>
<keyword evidence="4" id="KW-0238">DNA-binding</keyword>
<feature type="domain" description="DEK-C" evidence="8">
    <location>
        <begin position="402"/>
        <end position="457"/>
    </location>
</feature>
<dbReference type="InterPro" id="IPR044198">
    <property type="entry name" value="DEK"/>
</dbReference>
<dbReference type="PROSITE" id="PS51998">
    <property type="entry name" value="DEK_C"/>
    <property type="match status" value="1"/>
</dbReference>
<evidence type="ECO:0000256" key="2">
    <source>
        <dbReference type="ARBA" id="ARBA00022853"/>
    </source>
</evidence>
<feature type="region of interest" description="Disordered" evidence="7">
    <location>
        <begin position="457"/>
        <end position="488"/>
    </location>
</feature>
<dbReference type="GO" id="GO:0006325">
    <property type="term" value="P:chromatin organization"/>
    <property type="evidence" value="ECO:0007669"/>
    <property type="project" value="UniProtKB-KW"/>
</dbReference>
<feature type="compositionally biased region" description="Basic and acidic residues" evidence="7">
    <location>
        <begin position="275"/>
        <end position="288"/>
    </location>
</feature>
<keyword evidence="6" id="KW-0539">Nucleus</keyword>
<dbReference type="GO" id="GO:2000779">
    <property type="term" value="P:regulation of double-strand break repair"/>
    <property type="evidence" value="ECO:0007669"/>
    <property type="project" value="TreeGrafter"/>
</dbReference>
<comment type="subcellular location">
    <subcellularLocation>
        <location evidence="1">Nucleus</location>
        <location evidence="1">Nucleolus</location>
    </subcellularLocation>
</comment>
<protein>
    <recommendedName>
        <fullName evidence="8">DEK-C domain-containing protein</fullName>
    </recommendedName>
</protein>
<dbReference type="GO" id="GO:0005730">
    <property type="term" value="C:nucleolus"/>
    <property type="evidence" value="ECO:0007669"/>
    <property type="project" value="UniProtKB-SubCell"/>
</dbReference>
<dbReference type="PANTHER" id="PTHR13468">
    <property type="entry name" value="DEK PROTEIN"/>
    <property type="match status" value="1"/>
</dbReference>
<dbReference type="PANTHER" id="PTHR13468:SF1">
    <property type="entry name" value="PROTEIN DEK"/>
    <property type="match status" value="1"/>
</dbReference>
<keyword evidence="10" id="KW-1185">Reference proteome</keyword>
<evidence type="ECO:0000256" key="1">
    <source>
        <dbReference type="ARBA" id="ARBA00004604"/>
    </source>
</evidence>
<keyword evidence="3" id="KW-0805">Transcription regulation</keyword>
<dbReference type="AlphaFoldDB" id="A0A835S144"/>